<evidence type="ECO:0000313" key="1">
    <source>
        <dbReference type="EMBL" id="BAS71189.1"/>
    </source>
</evidence>
<keyword evidence="2" id="KW-1185">Reference proteome</keyword>
<reference evidence="1 2" key="2">
    <citation type="journal article" date="2013" name="Plant Cell Physiol.">
        <title>Rice Annotation Project Database (RAP-DB): an integrative and interactive database for rice genomics.</title>
        <authorList>
            <person name="Sakai H."/>
            <person name="Lee S.S."/>
            <person name="Tanaka T."/>
            <person name="Numa H."/>
            <person name="Kim J."/>
            <person name="Kawahara Y."/>
            <person name="Wakimoto H."/>
            <person name="Yang C.C."/>
            <person name="Iwamoto M."/>
            <person name="Abe T."/>
            <person name="Yamada Y."/>
            <person name="Muto A."/>
            <person name="Inokuchi H."/>
            <person name="Ikemura T."/>
            <person name="Matsumoto T."/>
            <person name="Sasaki T."/>
            <person name="Itoh T."/>
        </authorList>
    </citation>
    <scope>NUCLEOTIDE SEQUENCE [LARGE SCALE GENOMIC DNA]</scope>
    <source>
        <strain evidence="2">cv. Nipponbare</strain>
    </source>
</reference>
<dbReference type="Gramene" id="Os01t0232550-00">
    <property type="protein sequence ID" value="Os01t0232550-00"/>
    <property type="gene ID" value="Os01g0232550"/>
</dbReference>
<proteinExistence type="predicted"/>
<accession>A0A0P0V021</accession>
<sequence length="190" mass="20783">MYYEIKKREKDINFSAVRQSRLIHPLIHHFCCITGASYRRSSCCTRALLHLLGEELGRVGALHVELHQELLEQRLEVVVERGASTDGIHLVRPRLQSGGGGAGAGAAGGCSRVAVLRLLLFGDHRSDLVAFHVVPACCQDGVPALPEVAGNKVCEVLRGGKERSVKAAWKLDFFYAKINKNITSGGRRSE</sequence>
<name>A0A0P0V021_ORYSJ</name>
<dbReference type="PaxDb" id="39947-A0A0P0V021"/>
<evidence type="ECO:0000313" key="2">
    <source>
        <dbReference type="Proteomes" id="UP000059680"/>
    </source>
</evidence>
<dbReference type="EMBL" id="AP014957">
    <property type="protein sequence ID" value="BAS71189.1"/>
    <property type="molecule type" value="Genomic_DNA"/>
</dbReference>
<protein>
    <submittedName>
        <fullName evidence="1">Os01g0232550 protein</fullName>
    </submittedName>
</protein>
<reference evidence="1 2" key="3">
    <citation type="journal article" date="2013" name="Rice">
        <title>Improvement of the Oryza sativa Nipponbare reference genome using next generation sequence and optical map data.</title>
        <authorList>
            <person name="Kawahara Y."/>
            <person name="de la Bastide M."/>
            <person name="Hamilton J.P."/>
            <person name="Kanamori H."/>
            <person name="McCombie W.R."/>
            <person name="Ouyang S."/>
            <person name="Schwartz D.C."/>
            <person name="Tanaka T."/>
            <person name="Wu J."/>
            <person name="Zhou S."/>
            <person name="Childs K.L."/>
            <person name="Davidson R.M."/>
            <person name="Lin H."/>
            <person name="Quesada-Ocampo L."/>
            <person name="Vaillancourt B."/>
            <person name="Sakai H."/>
            <person name="Lee S.S."/>
            <person name="Kim J."/>
            <person name="Numa H."/>
            <person name="Itoh T."/>
            <person name="Buell C.R."/>
            <person name="Matsumoto T."/>
        </authorList>
    </citation>
    <scope>NUCLEOTIDE SEQUENCE [LARGE SCALE GENOMIC DNA]</scope>
    <source>
        <strain evidence="2">cv. Nipponbare</strain>
    </source>
</reference>
<dbReference type="InParanoid" id="A0A0P0V021"/>
<gene>
    <name evidence="1" type="ordered locus">Os01g0232550</name>
    <name evidence="1" type="ORF">OSNPB_010232550</name>
</gene>
<dbReference type="Proteomes" id="UP000059680">
    <property type="component" value="Chromosome 1"/>
</dbReference>
<dbReference type="AlphaFoldDB" id="A0A0P0V021"/>
<reference evidence="2" key="1">
    <citation type="journal article" date="2005" name="Nature">
        <title>The map-based sequence of the rice genome.</title>
        <authorList>
            <consortium name="International rice genome sequencing project (IRGSP)"/>
            <person name="Matsumoto T."/>
            <person name="Wu J."/>
            <person name="Kanamori H."/>
            <person name="Katayose Y."/>
            <person name="Fujisawa M."/>
            <person name="Namiki N."/>
            <person name="Mizuno H."/>
            <person name="Yamamoto K."/>
            <person name="Antonio B.A."/>
            <person name="Baba T."/>
            <person name="Sakata K."/>
            <person name="Nagamura Y."/>
            <person name="Aoki H."/>
            <person name="Arikawa K."/>
            <person name="Arita K."/>
            <person name="Bito T."/>
            <person name="Chiden Y."/>
            <person name="Fujitsuka N."/>
            <person name="Fukunaka R."/>
            <person name="Hamada M."/>
            <person name="Harada C."/>
            <person name="Hayashi A."/>
            <person name="Hijishita S."/>
            <person name="Honda M."/>
            <person name="Hosokawa S."/>
            <person name="Ichikawa Y."/>
            <person name="Idonuma A."/>
            <person name="Iijima M."/>
            <person name="Ikeda M."/>
            <person name="Ikeno M."/>
            <person name="Ito K."/>
            <person name="Ito S."/>
            <person name="Ito T."/>
            <person name="Ito Y."/>
            <person name="Ito Y."/>
            <person name="Iwabuchi A."/>
            <person name="Kamiya K."/>
            <person name="Karasawa W."/>
            <person name="Kurita K."/>
            <person name="Katagiri S."/>
            <person name="Kikuta A."/>
            <person name="Kobayashi H."/>
            <person name="Kobayashi N."/>
            <person name="Machita K."/>
            <person name="Maehara T."/>
            <person name="Masukawa M."/>
            <person name="Mizubayashi T."/>
            <person name="Mukai Y."/>
            <person name="Nagasaki H."/>
            <person name="Nagata Y."/>
            <person name="Naito S."/>
            <person name="Nakashima M."/>
            <person name="Nakama Y."/>
            <person name="Nakamichi Y."/>
            <person name="Nakamura M."/>
            <person name="Meguro A."/>
            <person name="Negishi M."/>
            <person name="Ohta I."/>
            <person name="Ohta T."/>
            <person name="Okamoto M."/>
            <person name="Ono N."/>
            <person name="Saji S."/>
            <person name="Sakaguchi M."/>
            <person name="Sakai K."/>
            <person name="Shibata M."/>
            <person name="Shimokawa T."/>
            <person name="Song J."/>
            <person name="Takazaki Y."/>
            <person name="Terasawa K."/>
            <person name="Tsugane M."/>
            <person name="Tsuji K."/>
            <person name="Ueda S."/>
            <person name="Waki K."/>
            <person name="Yamagata H."/>
            <person name="Yamamoto M."/>
            <person name="Yamamoto S."/>
            <person name="Yamane H."/>
            <person name="Yoshiki S."/>
            <person name="Yoshihara R."/>
            <person name="Yukawa K."/>
            <person name="Zhong H."/>
            <person name="Yano M."/>
            <person name="Yuan Q."/>
            <person name="Ouyang S."/>
            <person name="Liu J."/>
            <person name="Jones K.M."/>
            <person name="Gansberger K."/>
            <person name="Moffat K."/>
            <person name="Hill J."/>
            <person name="Bera J."/>
            <person name="Fadrosh D."/>
            <person name="Jin S."/>
            <person name="Johri S."/>
            <person name="Kim M."/>
            <person name="Overton L."/>
            <person name="Reardon M."/>
            <person name="Tsitrin T."/>
            <person name="Vuong H."/>
            <person name="Weaver B."/>
            <person name="Ciecko A."/>
            <person name="Tallon L."/>
            <person name="Jackson J."/>
            <person name="Pai G."/>
            <person name="Aken S.V."/>
            <person name="Utterback T."/>
            <person name="Reidmuller S."/>
            <person name="Feldblyum T."/>
            <person name="Hsiao J."/>
            <person name="Zismann V."/>
            <person name="Iobst S."/>
            <person name="de Vazeille A.R."/>
            <person name="Buell C.R."/>
            <person name="Ying K."/>
            <person name="Li Y."/>
            <person name="Lu T."/>
            <person name="Huang Y."/>
            <person name="Zhao Q."/>
            <person name="Feng Q."/>
            <person name="Zhang L."/>
            <person name="Zhu J."/>
            <person name="Weng Q."/>
            <person name="Mu J."/>
            <person name="Lu Y."/>
            <person name="Fan D."/>
            <person name="Liu Y."/>
            <person name="Guan J."/>
            <person name="Zhang Y."/>
            <person name="Yu S."/>
            <person name="Liu X."/>
            <person name="Zhang Y."/>
            <person name="Hong G."/>
            <person name="Han B."/>
            <person name="Choisne N."/>
            <person name="Demange N."/>
            <person name="Orjeda G."/>
            <person name="Samain S."/>
            <person name="Cattolico L."/>
            <person name="Pelletier E."/>
            <person name="Couloux A."/>
            <person name="Segurens B."/>
            <person name="Wincker P."/>
            <person name="D'Hont A."/>
            <person name="Scarpelli C."/>
            <person name="Weissenbach J."/>
            <person name="Salanoubat M."/>
            <person name="Quetier F."/>
            <person name="Yu Y."/>
            <person name="Kim H.R."/>
            <person name="Rambo T."/>
            <person name="Currie J."/>
            <person name="Collura K."/>
            <person name="Luo M."/>
            <person name="Yang T."/>
            <person name="Ammiraju J.S.S."/>
            <person name="Engler F."/>
            <person name="Soderlund C."/>
            <person name="Wing R.A."/>
            <person name="Palmer L.E."/>
            <person name="de la Bastide M."/>
            <person name="Spiegel L."/>
            <person name="Nascimento L."/>
            <person name="Zutavern T."/>
            <person name="O'Shaughnessy A."/>
            <person name="Dike S."/>
            <person name="Dedhia N."/>
            <person name="Preston R."/>
            <person name="Balija V."/>
            <person name="McCombie W.R."/>
            <person name="Chow T."/>
            <person name="Chen H."/>
            <person name="Chung M."/>
            <person name="Chen C."/>
            <person name="Shaw J."/>
            <person name="Wu H."/>
            <person name="Hsiao K."/>
            <person name="Chao Y."/>
            <person name="Chu M."/>
            <person name="Cheng C."/>
            <person name="Hour A."/>
            <person name="Lee P."/>
            <person name="Lin S."/>
            <person name="Lin Y."/>
            <person name="Liou J."/>
            <person name="Liu S."/>
            <person name="Hsing Y."/>
            <person name="Raghuvanshi S."/>
            <person name="Mohanty A."/>
            <person name="Bharti A.K."/>
            <person name="Gaur A."/>
            <person name="Gupta V."/>
            <person name="Kumar D."/>
            <person name="Ravi V."/>
            <person name="Vij S."/>
            <person name="Kapur A."/>
            <person name="Khurana P."/>
            <person name="Khurana P."/>
            <person name="Khurana J.P."/>
            <person name="Tyagi A.K."/>
            <person name="Gaikwad K."/>
            <person name="Singh A."/>
            <person name="Dalal V."/>
            <person name="Srivastava S."/>
            <person name="Dixit A."/>
            <person name="Pal A.K."/>
            <person name="Ghazi I.A."/>
            <person name="Yadav M."/>
            <person name="Pandit A."/>
            <person name="Bhargava A."/>
            <person name="Sureshbabu K."/>
            <person name="Batra K."/>
            <person name="Sharma T.R."/>
            <person name="Mohapatra T."/>
            <person name="Singh N.K."/>
            <person name="Messing J."/>
            <person name="Nelson A.B."/>
            <person name="Fuks G."/>
            <person name="Kavchok S."/>
            <person name="Keizer G."/>
            <person name="Linton E."/>
            <person name="Llaca V."/>
            <person name="Song R."/>
            <person name="Tanyolac B."/>
            <person name="Young S."/>
            <person name="Ho-Il K."/>
            <person name="Hahn J.H."/>
            <person name="Sangsakoo G."/>
            <person name="Vanavichit A."/>
            <person name="de Mattos Luiz.A.T."/>
            <person name="Zimmer P.D."/>
            <person name="Malone G."/>
            <person name="Dellagostin O."/>
            <person name="de Oliveira A.C."/>
            <person name="Bevan M."/>
            <person name="Bancroft I."/>
            <person name="Minx P."/>
            <person name="Cordum H."/>
            <person name="Wilson R."/>
            <person name="Cheng Z."/>
            <person name="Jin W."/>
            <person name="Jiang J."/>
            <person name="Leong S.A."/>
            <person name="Iwama H."/>
            <person name="Gojobori T."/>
            <person name="Itoh T."/>
            <person name="Niimura Y."/>
            <person name="Fujii Y."/>
            <person name="Habara T."/>
            <person name="Sakai H."/>
            <person name="Sato Y."/>
            <person name="Wilson G."/>
            <person name="Kumar K."/>
            <person name="McCouch S."/>
            <person name="Juretic N."/>
            <person name="Hoen D."/>
            <person name="Wright S."/>
            <person name="Bruskiewich R."/>
            <person name="Bureau T."/>
            <person name="Miyao A."/>
            <person name="Hirochika H."/>
            <person name="Nishikawa T."/>
            <person name="Kadowaki K."/>
            <person name="Sugiura M."/>
            <person name="Burr B."/>
            <person name="Sasaki T."/>
        </authorList>
    </citation>
    <scope>NUCLEOTIDE SEQUENCE [LARGE SCALE GENOMIC DNA]</scope>
    <source>
        <strain evidence="2">cv. Nipponbare</strain>
    </source>
</reference>
<organism evidence="1 2">
    <name type="scientific">Oryza sativa subsp. japonica</name>
    <name type="common">Rice</name>
    <dbReference type="NCBI Taxonomy" id="39947"/>
    <lineage>
        <taxon>Eukaryota</taxon>
        <taxon>Viridiplantae</taxon>
        <taxon>Streptophyta</taxon>
        <taxon>Embryophyta</taxon>
        <taxon>Tracheophyta</taxon>
        <taxon>Spermatophyta</taxon>
        <taxon>Magnoliopsida</taxon>
        <taxon>Liliopsida</taxon>
        <taxon>Poales</taxon>
        <taxon>Poaceae</taxon>
        <taxon>BOP clade</taxon>
        <taxon>Oryzoideae</taxon>
        <taxon>Oryzeae</taxon>
        <taxon>Oryzinae</taxon>
        <taxon>Oryza</taxon>
        <taxon>Oryza sativa</taxon>
    </lineage>
</organism>